<dbReference type="InterPro" id="IPR006145">
    <property type="entry name" value="PsdUridine_synth_RsuA/RluA"/>
</dbReference>
<dbReference type="GO" id="GO:0009982">
    <property type="term" value="F:pseudouridine synthase activity"/>
    <property type="evidence" value="ECO:0007669"/>
    <property type="project" value="InterPro"/>
</dbReference>
<gene>
    <name evidence="2" type="ORF">SEMRO_41_G025190.1</name>
</gene>
<accession>A0A9N8DDN2</accession>
<reference evidence="2" key="1">
    <citation type="submission" date="2020-06" db="EMBL/GenBank/DDBJ databases">
        <authorList>
            <consortium name="Plant Systems Biology data submission"/>
        </authorList>
    </citation>
    <scope>NUCLEOTIDE SEQUENCE</scope>
    <source>
        <strain evidence="2">D6</strain>
    </source>
</reference>
<sequence>MFIPAKAFKSNTKYFSMIPESKQPGDPWLDVTIQIPVYKESLQEVLMPTLKSCMKARDHYISHTQASCNIVVCDDGIMNYLNDNFPAAEMLWENVVETKGKVVRLSQILKRIPRVARRHLKGLRSKNIYEVFHRMLFYYHFQIGWVSRSTIDRRGKFKKASNLNTHLRLSFGAEDLLSRSGGKRTFEDCLLEVSHSDDGARYIMFGNNVRIGHLICVNDADTRMQPPVILKTVPEFINDQRLGFTQHATKTLNDQRGESFYLNMIEAYTDALYQGHFLLSWIMLEGRRGRRTKDTVASPLLTLSVASVPSDEPSVADPEERPSAQKNYCITGVARRTGPLNEAVAAVANISSLEYANDLIQIGAVWARMETLNEEDVLNQYYDDNFESNARALYADLNNRKQGTYEDKYGNLRQDDEVDLDTYIEQMQQLRFRRVLTPVIIEAGTDLRIYPNPRRFPACKEFQPEQGRKSLLLYEDTTFLVVDKPPMLPTQPDASNYFDNCPGCTQTYLGPFQDIQGNTIARPLLCHRVDSCVGGCVVMSKDANGQKVFQEFQRDRKLRKMYLAVTKTPVPLGMHLHWMWSPQTQRGKRGGPPCQLVSHTPPESRRKARQFWTRCVLEVTKSEKIRIDDTIYYQNTIRLVTGRKHQVRAQLASLDCPILGDTLYEPMSGLTLDKLEDSEVDMDDAVSRCRVPTEPIGLQASAILFAGIRVKARTPWWGDDIIVDED</sequence>
<evidence type="ECO:0000313" key="2">
    <source>
        <dbReference type="EMBL" id="CAB9498590.1"/>
    </source>
</evidence>
<proteinExistence type="predicted"/>
<dbReference type="Gene3D" id="3.30.2350.10">
    <property type="entry name" value="Pseudouridine synthase"/>
    <property type="match status" value="1"/>
</dbReference>
<dbReference type="GO" id="GO:0001522">
    <property type="term" value="P:pseudouridine synthesis"/>
    <property type="evidence" value="ECO:0007669"/>
    <property type="project" value="InterPro"/>
</dbReference>
<dbReference type="Proteomes" id="UP001153069">
    <property type="component" value="Unassembled WGS sequence"/>
</dbReference>
<dbReference type="SUPFAM" id="SSF55120">
    <property type="entry name" value="Pseudouridine synthase"/>
    <property type="match status" value="1"/>
</dbReference>
<evidence type="ECO:0000313" key="3">
    <source>
        <dbReference type="Proteomes" id="UP001153069"/>
    </source>
</evidence>
<dbReference type="PANTHER" id="PTHR35408:SF3">
    <property type="entry name" value="GLYCOSYLTRANSFERASE 2-LIKE DOMAIN-CONTAINING PROTEIN"/>
    <property type="match status" value="1"/>
</dbReference>
<comment type="caution">
    <text evidence="2">The sequence shown here is derived from an EMBL/GenBank/DDBJ whole genome shotgun (WGS) entry which is preliminary data.</text>
</comment>
<dbReference type="EMBL" id="CAICTM010000041">
    <property type="protein sequence ID" value="CAB9498590.1"/>
    <property type="molecule type" value="Genomic_DNA"/>
</dbReference>
<evidence type="ECO:0000259" key="1">
    <source>
        <dbReference type="Pfam" id="PF00849"/>
    </source>
</evidence>
<organism evidence="2 3">
    <name type="scientific">Seminavis robusta</name>
    <dbReference type="NCBI Taxonomy" id="568900"/>
    <lineage>
        <taxon>Eukaryota</taxon>
        <taxon>Sar</taxon>
        <taxon>Stramenopiles</taxon>
        <taxon>Ochrophyta</taxon>
        <taxon>Bacillariophyta</taxon>
        <taxon>Bacillariophyceae</taxon>
        <taxon>Bacillariophycidae</taxon>
        <taxon>Naviculales</taxon>
        <taxon>Naviculaceae</taxon>
        <taxon>Seminavis</taxon>
    </lineage>
</organism>
<feature type="domain" description="Pseudouridine synthase RsuA/RluA-like" evidence="1">
    <location>
        <begin position="479"/>
        <end position="653"/>
    </location>
</feature>
<protein>
    <submittedName>
        <fullName evidence="2">RNA pseudouridine synthase 6, chloroplastic</fullName>
    </submittedName>
</protein>
<dbReference type="InterPro" id="IPR020103">
    <property type="entry name" value="PsdUridine_synth_cat_dom_sf"/>
</dbReference>
<dbReference type="AlphaFoldDB" id="A0A9N8DDN2"/>
<dbReference type="GO" id="GO:0003723">
    <property type="term" value="F:RNA binding"/>
    <property type="evidence" value="ECO:0007669"/>
    <property type="project" value="InterPro"/>
</dbReference>
<name>A0A9N8DDN2_9STRA</name>
<dbReference type="Pfam" id="PF00849">
    <property type="entry name" value="PseudoU_synth_2"/>
    <property type="match status" value="1"/>
</dbReference>
<dbReference type="PANTHER" id="PTHR35408">
    <property type="entry name" value="CHROMOSOME 15, WHOLE GENOME SHOTGUN SEQUENCE"/>
    <property type="match status" value="1"/>
</dbReference>
<dbReference type="CDD" id="cd02869">
    <property type="entry name" value="PseudoU_synth_RluA_like"/>
    <property type="match status" value="1"/>
</dbReference>
<dbReference type="OrthoDB" id="424794at2759"/>
<keyword evidence="3" id="KW-1185">Reference proteome</keyword>